<evidence type="ECO:0000313" key="2">
    <source>
        <dbReference type="EMBL" id="KAA6384249.1"/>
    </source>
</evidence>
<comment type="caution">
    <text evidence="2">The sequence shown here is derived from an EMBL/GenBank/DDBJ whole genome shotgun (WGS) entry which is preliminary data.</text>
</comment>
<dbReference type="EMBL" id="SNRW01005849">
    <property type="protein sequence ID" value="KAA6384249.1"/>
    <property type="molecule type" value="Genomic_DNA"/>
</dbReference>
<accession>A0A5J4VPJ5</accession>
<dbReference type="Proteomes" id="UP000324800">
    <property type="component" value="Unassembled WGS sequence"/>
</dbReference>
<proteinExistence type="predicted"/>
<evidence type="ECO:0000256" key="1">
    <source>
        <dbReference type="SAM" id="Phobius"/>
    </source>
</evidence>
<reference evidence="2 3" key="1">
    <citation type="submission" date="2019-03" db="EMBL/GenBank/DDBJ databases">
        <title>Single cell metagenomics reveals metabolic interactions within the superorganism composed of flagellate Streblomastix strix and complex community of Bacteroidetes bacteria on its surface.</title>
        <authorList>
            <person name="Treitli S.C."/>
            <person name="Kolisko M."/>
            <person name="Husnik F."/>
            <person name="Keeling P."/>
            <person name="Hampl V."/>
        </authorList>
    </citation>
    <scope>NUCLEOTIDE SEQUENCE [LARGE SCALE GENOMIC DNA]</scope>
    <source>
        <strain evidence="2">ST1C</strain>
    </source>
</reference>
<protein>
    <submittedName>
        <fullName evidence="2">Uncharacterized protein</fullName>
    </submittedName>
</protein>
<keyword evidence="1" id="KW-0472">Membrane</keyword>
<feature type="transmembrane region" description="Helical" evidence="1">
    <location>
        <begin position="845"/>
        <end position="871"/>
    </location>
</feature>
<name>A0A5J4VPJ5_9EUKA</name>
<gene>
    <name evidence="2" type="ORF">EZS28_020223</name>
</gene>
<organism evidence="2 3">
    <name type="scientific">Streblomastix strix</name>
    <dbReference type="NCBI Taxonomy" id="222440"/>
    <lineage>
        <taxon>Eukaryota</taxon>
        <taxon>Metamonada</taxon>
        <taxon>Preaxostyla</taxon>
        <taxon>Oxymonadida</taxon>
        <taxon>Streblomastigidae</taxon>
        <taxon>Streblomastix</taxon>
    </lineage>
</organism>
<sequence length="872" mass="98626">MLLIIALVTISFGWPFTNLFSLTFTKHKQIDKETNHINPSQVPFRNQTSANQFRTSNTYRSFAKSRKMSNIDITRLYFDDESIDQSYTVTVDYLKVDLETYYTGSAKIADFIPLNKTASTNDKSFYVIPINNFDNLKTNYALNENEKACDIVNDIHYYCYFGFYGYSVFAITNSDIAPSITGLVANGPSKYEFINVPPRETDNYFTNRTISKQCNTYDYYEYYLSYALKSSGIYDTQCRSNEQIPSDGTKCSNGTNPFSLLKGYQEGLFVDQDANAIKDLLIRFGVVYLYQFGLTIGWENDQWICVEEGYNGKYTIIHYQISQYIYMDGIVIFNKDKTYNNMEQCKSNAVPANSCLCNLQFHPAACTCSPNPEDLTGLSISLCKCLPLVDKRNDCIPKNCSNEQIPSQGCFCNRNFHPQNCTCPSNSNLKDIPISICGCQSSGDPREQCKICQGNIYDQVDPGSCTCGLNWEHHPTGCLCADQDDYNCVCSANQSYYCQTVCEQGQFPDYDDCLCRANDNICKDGPLPCTQQYHPRSCKCPHEADDLINVPKRICGCVYEDQREECQEGAIYYLVGTIDDNRVLELDYNKFDFELGNPVDFTKIADYEPYKEGISASDSSFLSISKEDFEKLKLTKALTQNEKKCEIVQQTREFYSCLGIVAKIMSDVDIAPSATYMVAAGPNKITISNVPQNEKEQFSDIEISQSCYDELVQFSLQFGLPKIGISDSTCFPNTGIPADVTKCADGKTTPEFHLKDYSTGGFEQANVKTMKEMLIRFGMVYTYYGIIIGWEDNNWVVAEQEYDTSYTLKTQRIYDIDYIGILFLKVKEQLPLDEEIKRSGLSTGALVGIIVAVLVVVAAIVVIIIVILYYLV</sequence>
<evidence type="ECO:0000313" key="3">
    <source>
        <dbReference type="Proteomes" id="UP000324800"/>
    </source>
</evidence>
<keyword evidence="1" id="KW-0812">Transmembrane</keyword>
<keyword evidence="1" id="KW-1133">Transmembrane helix</keyword>
<dbReference type="AlphaFoldDB" id="A0A5J4VPJ5"/>
<dbReference type="OrthoDB" id="283575at2759"/>